<gene>
    <name evidence="2" type="ORF">FHR70_001013</name>
</gene>
<organism evidence="2 3">
    <name type="scientific">Microvirga lupini</name>
    <dbReference type="NCBI Taxonomy" id="420324"/>
    <lineage>
        <taxon>Bacteria</taxon>
        <taxon>Pseudomonadati</taxon>
        <taxon>Pseudomonadota</taxon>
        <taxon>Alphaproteobacteria</taxon>
        <taxon>Hyphomicrobiales</taxon>
        <taxon>Methylobacteriaceae</taxon>
        <taxon>Microvirga</taxon>
    </lineage>
</organism>
<feature type="region of interest" description="Disordered" evidence="1">
    <location>
        <begin position="1"/>
        <end position="27"/>
    </location>
</feature>
<dbReference type="AlphaFoldDB" id="A0A7W4VIR9"/>
<evidence type="ECO:0000256" key="1">
    <source>
        <dbReference type="SAM" id="MobiDB-lite"/>
    </source>
</evidence>
<accession>A0A7W4VIR9</accession>
<feature type="compositionally biased region" description="Polar residues" evidence="1">
    <location>
        <begin position="11"/>
        <end position="27"/>
    </location>
</feature>
<name>A0A7W4VIR9_9HYPH</name>
<evidence type="ECO:0000313" key="3">
    <source>
        <dbReference type="Proteomes" id="UP000532010"/>
    </source>
</evidence>
<evidence type="ECO:0000313" key="2">
    <source>
        <dbReference type="EMBL" id="MBB3017973.1"/>
    </source>
</evidence>
<sequence>MRLFRGRFHQSNHQPLTGQNWTSVIKE</sequence>
<dbReference type="Proteomes" id="UP000532010">
    <property type="component" value="Unassembled WGS sequence"/>
</dbReference>
<reference evidence="2 3" key="1">
    <citation type="submission" date="2020-08" db="EMBL/GenBank/DDBJ databases">
        <title>The Agave Microbiome: Exploring the role of microbial communities in plant adaptations to desert environments.</title>
        <authorList>
            <person name="Partida-Martinez L.P."/>
        </authorList>
    </citation>
    <scope>NUCLEOTIDE SEQUENCE [LARGE SCALE GENOMIC DNA]</scope>
    <source>
        <strain evidence="2 3">AT3.9</strain>
    </source>
</reference>
<proteinExistence type="predicted"/>
<keyword evidence="3" id="KW-1185">Reference proteome</keyword>
<dbReference type="EMBL" id="JACHWB010000001">
    <property type="protein sequence ID" value="MBB3017973.1"/>
    <property type="molecule type" value="Genomic_DNA"/>
</dbReference>
<comment type="caution">
    <text evidence="2">The sequence shown here is derived from an EMBL/GenBank/DDBJ whole genome shotgun (WGS) entry which is preliminary data.</text>
</comment>
<feature type="compositionally biased region" description="Basic residues" evidence="1">
    <location>
        <begin position="1"/>
        <end position="10"/>
    </location>
</feature>
<protein>
    <submittedName>
        <fullName evidence="2">Uncharacterized protein</fullName>
    </submittedName>
</protein>